<keyword evidence="2" id="KW-0413">Isomerase</keyword>
<protein>
    <submittedName>
        <fullName evidence="2">Maleylpyruvate isomerase family mycothiol-dependent enzyme</fullName>
    </submittedName>
</protein>
<dbReference type="Pfam" id="PF11716">
    <property type="entry name" value="MDMPI_N"/>
    <property type="match status" value="1"/>
</dbReference>
<gene>
    <name evidence="2" type="ORF">ACFFIA_02980</name>
</gene>
<keyword evidence="3" id="KW-1185">Reference proteome</keyword>
<dbReference type="InterPro" id="IPR034660">
    <property type="entry name" value="DinB/YfiT-like"/>
</dbReference>
<comment type="caution">
    <text evidence="2">The sequence shown here is derived from an EMBL/GenBank/DDBJ whole genome shotgun (WGS) entry which is preliminary data.</text>
</comment>
<evidence type="ECO:0000313" key="3">
    <source>
        <dbReference type="Proteomes" id="UP001589867"/>
    </source>
</evidence>
<accession>A0ABV6LW39</accession>
<organism evidence="2 3">
    <name type="scientific">Phytohabitans kaempferiae</name>
    <dbReference type="NCBI Taxonomy" id="1620943"/>
    <lineage>
        <taxon>Bacteria</taxon>
        <taxon>Bacillati</taxon>
        <taxon>Actinomycetota</taxon>
        <taxon>Actinomycetes</taxon>
        <taxon>Micromonosporales</taxon>
        <taxon>Micromonosporaceae</taxon>
    </lineage>
</organism>
<dbReference type="Proteomes" id="UP001589867">
    <property type="component" value="Unassembled WGS sequence"/>
</dbReference>
<feature type="domain" description="Mycothiol-dependent maleylpyruvate isomerase metal-binding" evidence="1">
    <location>
        <begin position="19"/>
        <end position="149"/>
    </location>
</feature>
<dbReference type="EMBL" id="JBHLUH010000004">
    <property type="protein sequence ID" value="MFC0526620.1"/>
    <property type="molecule type" value="Genomic_DNA"/>
</dbReference>
<reference evidence="2 3" key="1">
    <citation type="submission" date="2024-09" db="EMBL/GenBank/DDBJ databases">
        <authorList>
            <person name="Sun Q."/>
            <person name="Mori K."/>
        </authorList>
    </citation>
    <scope>NUCLEOTIDE SEQUENCE [LARGE SCALE GENOMIC DNA]</scope>
    <source>
        <strain evidence="2 3">TBRC 3947</strain>
    </source>
</reference>
<sequence>MARTPSDALRWMADGQRLLSSVIAGLDASDFRADSLLPGWTRGHLVAHVAGNAEALGNLVIWAATGVETPMYASPEERAASIERGAALPAADLTAWEAGSATALAEGLDRLTMAQWAHEIRTAQGRLLPATEIPWLRAREVMVHTVDLALGIGFADLPADFLSALVSDIKAKRGDVPAVDARLPEVAAWLAGRPHSLTDAPDLGPWL</sequence>
<dbReference type="NCBIfam" id="TIGR03083">
    <property type="entry name" value="maleylpyruvate isomerase family mycothiol-dependent enzyme"/>
    <property type="match status" value="1"/>
</dbReference>
<name>A0ABV6LW39_9ACTN</name>
<evidence type="ECO:0000259" key="1">
    <source>
        <dbReference type="Pfam" id="PF11716"/>
    </source>
</evidence>
<evidence type="ECO:0000313" key="2">
    <source>
        <dbReference type="EMBL" id="MFC0526620.1"/>
    </source>
</evidence>
<proteinExistence type="predicted"/>
<dbReference type="RefSeq" id="WP_377244832.1">
    <property type="nucleotide sequence ID" value="NZ_JBHLUH010000004.1"/>
</dbReference>
<dbReference type="InterPro" id="IPR017517">
    <property type="entry name" value="Maleyloyr_isom"/>
</dbReference>
<dbReference type="InterPro" id="IPR024344">
    <property type="entry name" value="MDMPI_metal-binding"/>
</dbReference>
<dbReference type="Gene3D" id="1.20.120.450">
    <property type="entry name" value="dinb family like domain"/>
    <property type="match status" value="1"/>
</dbReference>
<dbReference type="SUPFAM" id="SSF109854">
    <property type="entry name" value="DinB/YfiT-like putative metalloenzymes"/>
    <property type="match status" value="1"/>
</dbReference>
<dbReference type="GO" id="GO:0016853">
    <property type="term" value="F:isomerase activity"/>
    <property type="evidence" value="ECO:0007669"/>
    <property type="project" value="UniProtKB-KW"/>
</dbReference>